<sequence length="58" mass="6769">MKPVYPLEEDRPGAAIPPATARHPAHEDELRQQQMRRQHNTRARERAARHHRAGRSLL</sequence>
<evidence type="ECO:0000313" key="3">
    <source>
        <dbReference type="Proteomes" id="UP001157440"/>
    </source>
</evidence>
<accession>A0AA37THA7</accession>
<name>A0AA37THA7_9HYPH</name>
<dbReference type="AlphaFoldDB" id="A0AA37THA7"/>
<protein>
    <submittedName>
        <fullName evidence="2">Uncharacterized protein</fullName>
    </submittedName>
</protein>
<keyword evidence="3" id="KW-1185">Reference proteome</keyword>
<proteinExistence type="predicted"/>
<dbReference type="EMBL" id="BSPL01000032">
    <property type="protein sequence ID" value="GLS73881.1"/>
    <property type="molecule type" value="Genomic_DNA"/>
</dbReference>
<feature type="compositionally biased region" description="Basic residues" evidence="1">
    <location>
        <begin position="34"/>
        <end position="58"/>
    </location>
</feature>
<evidence type="ECO:0000313" key="2">
    <source>
        <dbReference type="EMBL" id="GLS73881.1"/>
    </source>
</evidence>
<organism evidence="2 3">
    <name type="scientific">Methylobacterium tardum</name>
    <dbReference type="NCBI Taxonomy" id="374432"/>
    <lineage>
        <taxon>Bacteria</taxon>
        <taxon>Pseudomonadati</taxon>
        <taxon>Pseudomonadota</taxon>
        <taxon>Alphaproteobacteria</taxon>
        <taxon>Hyphomicrobiales</taxon>
        <taxon>Methylobacteriaceae</taxon>
        <taxon>Methylobacterium</taxon>
    </lineage>
</organism>
<feature type="region of interest" description="Disordered" evidence="1">
    <location>
        <begin position="1"/>
        <end position="58"/>
    </location>
</feature>
<gene>
    <name evidence="2" type="ORF">GCM10007890_58960</name>
</gene>
<reference evidence="3" key="1">
    <citation type="journal article" date="2019" name="Int. J. Syst. Evol. Microbiol.">
        <title>The Global Catalogue of Microorganisms (GCM) 10K type strain sequencing project: providing services to taxonomists for standard genome sequencing and annotation.</title>
        <authorList>
            <consortium name="The Broad Institute Genomics Platform"/>
            <consortium name="The Broad Institute Genome Sequencing Center for Infectious Disease"/>
            <person name="Wu L."/>
            <person name="Ma J."/>
        </authorList>
    </citation>
    <scope>NUCLEOTIDE SEQUENCE [LARGE SCALE GENOMIC DNA]</scope>
    <source>
        <strain evidence="3">NBRC 103632</strain>
    </source>
</reference>
<dbReference type="Proteomes" id="UP001157440">
    <property type="component" value="Unassembled WGS sequence"/>
</dbReference>
<evidence type="ECO:0000256" key="1">
    <source>
        <dbReference type="SAM" id="MobiDB-lite"/>
    </source>
</evidence>
<comment type="caution">
    <text evidence="2">The sequence shown here is derived from an EMBL/GenBank/DDBJ whole genome shotgun (WGS) entry which is preliminary data.</text>
</comment>